<protein>
    <recommendedName>
        <fullName evidence="4">Chromo domain-containing protein</fullName>
    </recommendedName>
</protein>
<organism evidence="2 3">
    <name type="scientific">Rhizopogon vesiculosus</name>
    <dbReference type="NCBI Taxonomy" id="180088"/>
    <lineage>
        <taxon>Eukaryota</taxon>
        <taxon>Fungi</taxon>
        <taxon>Dikarya</taxon>
        <taxon>Basidiomycota</taxon>
        <taxon>Agaricomycotina</taxon>
        <taxon>Agaricomycetes</taxon>
        <taxon>Agaricomycetidae</taxon>
        <taxon>Boletales</taxon>
        <taxon>Suillineae</taxon>
        <taxon>Rhizopogonaceae</taxon>
        <taxon>Rhizopogon</taxon>
    </lineage>
</organism>
<dbReference type="Proteomes" id="UP000183567">
    <property type="component" value="Unassembled WGS sequence"/>
</dbReference>
<accession>A0A1J8PR63</accession>
<feature type="region of interest" description="Disordered" evidence="1">
    <location>
        <begin position="1"/>
        <end position="20"/>
    </location>
</feature>
<name>A0A1J8PR63_9AGAM</name>
<keyword evidence="3" id="KW-1185">Reference proteome</keyword>
<evidence type="ECO:0000313" key="2">
    <source>
        <dbReference type="EMBL" id="OJA10259.1"/>
    </source>
</evidence>
<evidence type="ECO:0000313" key="3">
    <source>
        <dbReference type="Proteomes" id="UP000183567"/>
    </source>
</evidence>
<feature type="compositionally biased region" description="Low complexity" evidence="1">
    <location>
        <begin position="98"/>
        <end position="118"/>
    </location>
</feature>
<dbReference type="EMBL" id="LVVM01005543">
    <property type="protein sequence ID" value="OJA10259.1"/>
    <property type="molecule type" value="Genomic_DNA"/>
</dbReference>
<gene>
    <name evidence="2" type="ORF">AZE42_08918</name>
</gene>
<comment type="caution">
    <text evidence="2">The sequence shown here is derived from an EMBL/GenBank/DDBJ whole genome shotgun (WGS) entry which is preliminary data.</text>
</comment>
<dbReference type="STRING" id="180088.A0A1J8PR63"/>
<proteinExistence type="predicted"/>
<dbReference type="CDD" id="cd00024">
    <property type="entry name" value="CD_CSD"/>
    <property type="match status" value="1"/>
</dbReference>
<sequence>MSVDAGSPTGELSEFETQFVPQSNDDDVLWEVVEIVAERGKKYRVRWAGNDPKTGKSWPLDWVPKRDCTDHLVEEWKRKKAEKRRSKKAGGKPIVKPRSSTLSKVSTTSTSRKTLSVTDENVLTDDEEPPRARPSTSKPQSLKRKRADIAKESSDTSDSAETLEPDYPKKKRKLLGVQGFVKQKRNDAPRTVASRGHSTESGTEDDAASG</sequence>
<feature type="compositionally biased region" description="Basic residues" evidence="1">
    <location>
        <begin position="78"/>
        <end position="90"/>
    </location>
</feature>
<dbReference type="OrthoDB" id="3647690at2759"/>
<evidence type="ECO:0000256" key="1">
    <source>
        <dbReference type="SAM" id="MobiDB-lite"/>
    </source>
</evidence>
<feature type="non-terminal residue" evidence="2">
    <location>
        <position position="210"/>
    </location>
</feature>
<evidence type="ECO:0008006" key="4">
    <source>
        <dbReference type="Google" id="ProtNLM"/>
    </source>
</evidence>
<feature type="region of interest" description="Disordered" evidence="1">
    <location>
        <begin position="76"/>
        <end position="210"/>
    </location>
</feature>
<reference evidence="2 3" key="1">
    <citation type="submission" date="2016-03" db="EMBL/GenBank/DDBJ databases">
        <title>Comparative genomics of the ectomycorrhizal sister species Rhizopogon vinicolor and Rhizopogon vesiculosus (Basidiomycota: Boletales) reveals a divergence of the mating type B locus.</title>
        <authorList>
            <person name="Mujic A.B."/>
            <person name="Kuo A."/>
            <person name="Tritt A."/>
            <person name="Lipzen A."/>
            <person name="Chen C."/>
            <person name="Johnson J."/>
            <person name="Sharma A."/>
            <person name="Barry K."/>
            <person name="Grigoriev I.V."/>
            <person name="Spatafora J.W."/>
        </authorList>
    </citation>
    <scope>NUCLEOTIDE SEQUENCE [LARGE SCALE GENOMIC DNA]</scope>
    <source>
        <strain evidence="2 3">AM-OR11-056</strain>
    </source>
</reference>
<dbReference type="AlphaFoldDB" id="A0A1J8PR63"/>